<dbReference type="SUPFAM" id="SSF56935">
    <property type="entry name" value="Porins"/>
    <property type="match status" value="1"/>
</dbReference>
<keyword evidence="1" id="KW-0732">Signal</keyword>
<evidence type="ECO:0000256" key="1">
    <source>
        <dbReference type="SAM" id="SignalP"/>
    </source>
</evidence>
<dbReference type="Gene3D" id="2.40.160.60">
    <property type="entry name" value="Outer membrane protein transport protein (OMPP1/FadL/TodX)"/>
    <property type="match status" value="1"/>
</dbReference>
<proteinExistence type="predicted"/>
<feature type="signal peptide" evidence="1">
    <location>
        <begin position="1"/>
        <end position="26"/>
    </location>
</feature>
<dbReference type="NCBIfam" id="NF033709">
    <property type="entry name" value="PorV_fam"/>
    <property type="match status" value="1"/>
</dbReference>
<evidence type="ECO:0000313" key="3">
    <source>
        <dbReference type="Proteomes" id="UP001500027"/>
    </source>
</evidence>
<protein>
    <submittedName>
        <fullName evidence="2">PorV/PorQ family protein</fullName>
    </submittedName>
</protein>
<dbReference type="Proteomes" id="UP001500027">
    <property type="component" value="Unassembled WGS sequence"/>
</dbReference>
<organism evidence="2 3">
    <name type="scientific">Hyunsoonleella aestuarii</name>
    <dbReference type="NCBI Taxonomy" id="912802"/>
    <lineage>
        <taxon>Bacteria</taxon>
        <taxon>Pseudomonadati</taxon>
        <taxon>Bacteroidota</taxon>
        <taxon>Flavobacteriia</taxon>
        <taxon>Flavobacteriales</taxon>
        <taxon>Flavobacteriaceae</taxon>
    </lineage>
</organism>
<dbReference type="EMBL" id="BAABAV010000001">
    <property type="protein sequence ID" value="GAA4267974.1"/>
    <property type="molecule type" value="Genomic_DNA"/>
</dbReference>
<comment type="caution">
    <text evidence="2">The sequence shown here is derived from an EMBL/GenBank/DDBJ whole genome shotgun (WGS) entry which is preliminary data.</text>
</comment>
<evidence type="ECO:0000313" key="2">
    <source>
        <dbReference type="EMBL" id="GAA4267974.1"/>
    </source>
</evidence>
<reference evidence="3" key="1">
    <citation type="journal article" date="2019" name="Int. J. Syst. Evol. Microbiol.">
        <title>The Global Catalogue of Microorganisms (GCM) 10K type strain sequencing project: providing services to taxonomists for standard genome sequencing and annotation.</title>
        <authorList>
            <consortium name="The Broad Institute Genomics Platform"/>
            <consortium name="The Broad Institute Genome Sequencing Center for Infectious Disease"/>
            <person name="Wu L."/>
            <person name="Ma J."/>
        </authorList>
    </citation>
    <scope>NUCLEOTIDE SEQUENCE [LARGE SCALE GENOMIC DNA]</scope>
    <source>
        <strain evidence="3">JCM 17452</strain>
    </source>
</reference>
<feature type="chain" id="PRO_5047319544" evidence="1">
    <location>
        <begin position="27"/>
        <end position="365"/>
    </location>
</feature>
<gene>
    <name evidence="2" type="ORF">GCM10022257_00750</name>
</gene>
<accession>A0ABP8E741</accession>
<name>A0ABP8E741_9FLAO</name>
<sequence>MCIFVKKLRLKVFLTTLLSVLVLSLAAQTTRKYSNEFMNIGVDAAALGMSSAVTSHTADVNSGYWNPAGLLKIEDNQLALMHSSYFANIANYDYAAFAMPIDDRSAIGVSIIRFAVDDILNTTQLIDEQGNINYDRISLFSTADYGLTFSYARSLPVEGLNYGVNAKVIRRIIGDFASSWGFGLDVGIQFETNNDWKFGLMARDITTTFNAWAIDEDEFATIRDAVEGQNQELPESTEITIPKLQIGVSKLMTFHYDYTLLTAVNLNVRFEENNDIFSSSFASINPALGFEFGYIDMVYLRAGMGNFQNELQIDNTDQLTFQPSFGVGFKYNGVQIDYAFTDIGDQSVALYSNVFSLKLDFSIFR</sequence>
<keyword evidence="3" id="KW-1185">Reference proteome</keyword>